<reference evidence="2" key="1">
    <citation type="submission" date="2021-03" db="EMBL/GenBank/DDBJ databases">
        <authorList>
            <person name="Jaffe A."/>
        </authorList>
    </citation>
    <scope>NUCLEOTIDE SEQUENCE</scope>
    <source>
        <strain evidence="2">RIFCSPLOWO2_01_FULL_AR10_48_17</strain>
    </source>
</reference>
<proteinExistence type="inferred from homology"/>
<comment type="similarity">
    <text evidence="1">Belongs to the GatC family.</text>
</comment>
<dbReference type="Gene3D" id="1.10.20.60">
    <property type="entry name" value="Glu-tRNAGln amidotransferase C subunit, N-terminal domain"/>
    <property type="match status" value="1"/>
</dbReference>
<comment type="catalytic activity">
    <reaction evidence="1">
        <text>L-glutamyl-tRNA(Gln) + L-glutamine + ATP + H2O = L-glutaminyl-tRNA(Gln) + L-glutamate + ADP + phosphate + H(+)</text>
        <dbReference type="Rhea" id="RHEA:17521"/>
        <dbReference type="Rhea" id="RHEA-COMP:9681"/>
        <dbReference type="Rhea" id="RHEA-COMP:9684"/>
        <dbReference type="ChEBI" id="CHEBI:15377"/>
        <dbReference type="ChEBI" id="CHEBI:15378"/>
        <dbReference type="ChEBI" id="CHEBI:29985"/>
        <dbReference type="ChEBI" id="CHEBI:30616"/>
        <dbReference type="ChEBI" id="CHEBI:43474"/>
        <dbReference type="ChEBI" id="CHEBI:58359"/>
        <dbReference type="ChEBI" id="CHEBI:78520"/>
        <dbReference type="ChEBI" id="CHEBI:78521"/>
        <dbReference type="ChEBI" id="CHEBI:456216"/>
    </reaction>
</comment>
<keyword evidence="1" id="KW-0067">ATP-binding</keyword>
<reference evidence="2" key="2">
    <citation type="submission" date="2021-05" db="EMBL/GenBank/DDBJ databases">
        <title>Protein family content uncovers lineage relationships and bacterial pathway maintenance mechanisms in DPANN archaea.</title>
        <authorList>
            <person name="Castelle C.J."/>
            <person name="Meheust R."/>
            <person name="Jaffe A.L."/>
            <person name="Seitz K."/>
            <person name="Gong X."/>
            <person name="Baker B.J."/>
            <person name="Banfield J.F."/>
        </authorList>
    </citation>
    <scope>NUCLEOTIDE SEQUENCE</scope>
    <source>
        <strain evidence="2">RIFCSPLOWO2_01_FULL_AR10_48_17</strain>
    </source>
</reference>
<dbReference type="GO" id="GO:0050567">
    <property type="term" value="F:glutaminyl-tRNA synthase (glutamine-hydrolyzing) activity"/>
    <property type="evidence" value="ECO:0007669"/>
    <property type="project" value="UniProtKB-UniRule"/>
</dbReference>
<dbReference type="InterPro" id="IPR003837">
    <property type="entry name" value="GatC"/>
</dbReference>
<comment type="subunit">
    <text evidence="1">Heterotrimer of A, B and C subunits.</text>
</comment>
<dbReference type="SUPFAM" id="SSF141000">
    <property type="entry name" value="Glu-tRNAGln amidotransferase C subunit"/>
    <property type="match status" value="1"/>
</dbReference>
<keyword evidence="1" id="KW-0648">Protein biosynthesis</keyword>
<evidence type="ECO:0000313" key="2">
    <source>
        <dbReference type="EMBL" id="MBS3061516.1"/>
    </source>
</evidence>
<dbReference type="GO" id="GO:0006412">
    <property type="term" value="P:translation"/>
    <property type="evidence" value="ECO:0007669"/>
    <property type="project" value="UniProtKB-UniRule"/>
</dbReference>
<dbReference type="InterPro" id="IPR036113">
    <property type="entry name" value="Asp/Glu-ADT_sf_sub_c"/>
</dbReference>
<comment type="caution">
    <text evidence="2">The sequence shown here is derived from an EMBL/GenBank/DDBJ whole genome shotgun (WGS) entry which is preliminary data.</text>
</comment>
<sequence length="98" mass="11081">MTQMIINRDLLEKVAKNARLVLTETEKDELLLQLENILKAFETLNQLDVSKESPAFQPVKLENVFRADVIGKSLDNASALKNAVHKQAPYFKGPRAME</sequence>
<dbReference type="Proteomes" id="UP000675968">
    <property type="component" value="Unassembled WGS sequence"/>
</dbReference>
<dbReference type="Pfam" id="PF02686">
    <property type="entry name" value="GatC"/>
    <property type="match status" value="1"/>
</dbReference>
<keyword evidence="1" id="KW-0547">Nucleotide-binding</keyword>
<dbReference type="GO" id="GO:0006450">
    <property type="term" value="P:regulation of translational fidelity"/>
    <property type="evidence" value="ECO:0007669"/>
    <property type="project" value="InterPro"/>
</dbReference>
<dbReference type="HAMAP" id="MF_00122">
    <property type="entry name" value="GatC"/>
    <property type="match status" value="1"/>
</dbReference>
<evidence type="ECO:0000313" key="3">
    <source>
        <dbReference type="Proteomes" id="UP000675968"/>
    </source>
</evidence>
<comment type="function">
    <text evidence="1">Allows the formation of correctly charged Asn-tRNA(Asn) or Gln-tRNA(Gln) through the transamidation of misacylated Asp-tRNA(Asn) or Glu-tRNA(Gln) in organisms which lack either or both of asparaginyl-tRNA or glutaminyl-tRNA synthetases. The reaction takes place in the presence of glutamine and ATP through an activated phospho-Asp-tRNA(Asn) or phospho-Glu-tRNA(Gln).</text>
</comment>
<dbReference type="EMBL" id="JAGVWC010000010">
    <property type="protein sequence ID" value="MBS3061516.1"/>
    <property type="molecule type" value="Genomic_DNA"/>
</dbReference>
<dbReference type="GO" id="GO:0005524">
    <property type="term" value="F:ATP binding"/>
    <property type="evidence" value="ECO:0007669"/>
    <property type="project" value="UniProtKB-KW"/>
</dbReference>
<dbReference type="AlphaFoldDB" id="A0A8T4LF46"/>
<accession>A0A8T4LF46</accession>
<keyword evidence="1" id="KW-0436">Ligase</keyword>
<name>A0A8T4LF46_9ARCH</name>
<protein>
    <recommendedName>
        <fullName evidence="1">Aspartyl/glutamyl-tRNA(Asn/Gln) amidotransferase subunit C</fullName>
        <shortName evidence="1">Asp/Glu-ADT subunit C</shortName>
        <ecNumber evidence="1">6.3.5.-</ecNumber>
    </recommendedName>
</protein>
<gene>
    <name evidence="1 2" type="primary">gatC</name>
    <name evidence="2" type="ORF">J4215_02955</name>
</gene>
<dbReference type="NCBIfam" id="TIGR00135">
    <property type="entry name" value="gatC"/>
    <property type="match status" value="1"/>
</dbReference>
<organism evidence="2 3">
    <name type="scientific">Candidatus Iainarchaeum sp</name>
    <dbReference type="NCBI Taxonomy" id="3101447"/>
    <lineage>
        <taxon>Archaea</taxon>
        <taxon>Candidatus Iainarchaeota</taxon>
        <taxon>Candidatus Iainarchaeia</taxon>
        <taxon>Candidatus Iainarchaeales</taxon>
        <taxon>Candidatus Iainarchaeaceae</taxon>
        <taxon>Candidatus Iainarchaeum</taxon>
    </lineage>
</organism>
<comment type="catalytic activity">
    <reaction evidence="1">
        <text>L-aspartyl-tRNA(Asn) + L-glutamine + ATP + H2O = L-asparaginyl-tRNA(Asn) + L-glutamate + ADP + phosphate + 2 H(+)</text>
        <dbReference type="Rhea" id="RHEA:14513"/>
        <dbReference type="Rhea" id="RHEA-COMP:9674"/>
        <dbReference type="Rhea" id="RHEA-COMP:9677"/>
        <dbReference type="ChEBI" id="CHEBI:15377"/>
        <dbReference type="ChEBI" id="CHEBI:15378"/>
        <dbReference type="ChEBI" id="CHEBI:29985"/>
        <dbReference type="ChEBI" id="CHEBI:30616"/>
        <dbReference type="ChEBI" id="CHEBI:43474"/>
        <dbReference type="ChEBI" id="CHEBI:58359"/>
        <dbReference type="ChEBI" id="CHEBI:78515"/>
        <dbReference type="ChEBI" id="CHEBI:78516"/>
        <dbReference type="ChEBI" id="CHEBI:456216"/>
    </reaction>
</comment>
<evidence type="ECO:0000256" key="1">
    <source>
        <dbReference type="HAMAP-Rule" id="MF_00122"/>
    </source>
</evidence>
<dbReference type="EC" id="6.3.5.-" evidence="1"/>